<reference evidence="2 3" key="1">
    <citation type="submission" date="2019-06" db="EMBL/GenBank/DDBJ databases">
        <title>Sequencing the genomes of 1000 actinobacteria strains.</title>
        <authorList>
            <person name="Klenk H.-P."/>
        </authorList>
    </citation>
    <scope>NUCLEOTIDE SEQUENCE [LARGE SCALE GENOMIC DNA]</scope>
    <source>
        <strain evidence="2 3">DSM 45679</strain>
    </source>
</reference>
<dbReference type="OrthoDB" id="3252838at2"/>
<proteinExistence type="predicted"/>
<dbReference type="Proteomes" id="UP000320876">
    <property type="component" value="Unassembled WGS sequence"/>
</dbReference>
<accession>A0A542DNA6</accession>
<name>A0A542DNA6_AMYCI</name>
<organism evidence="2 3">
    <name type="scientific">Amycolatopsis cihanbeyliensis</name>
    <dbReference type="NCBI Taxonomy" id="1128664"/>
    <lineage>
        <taxon>Bacteria</taxon>
        <taxon>Bacillati</taxon>
        <taxon>Actinomycetota</taxon>
        <taxon>Actinomycetes</taxon>
        <taxon>Pseudonocardiales</taxon>
        <taxon>Pseudonocardiaceae</taxon>
        <taxon>Amycolatopsis</taxon>
    </lineage>
</organism>
<dbReference type="EMBL" id="VFML01000001">
    <property type="protein sequence ID" value="TQJ04464.1"/>
    <property type="molecule type" value="Genomic_DNA"/>
</dbReference>
<protein>
    <submittedName>
        <fullName evidence="2">Secretion/DNA translocation related CpaE-like protein</fullName>
    </submittedName>
</protein>
<dbReference type="GO" id="GO:0005829">
    <property type="term" value="C:cytosol"/>
    <property type="evidence" value="ECO:0007669"/>
    <property type="project" value="TreeGrafter"/>
</dbReference>
<keyword evidence="3" id="KW-1185">Reference proteome</keyword>
<dbReference type="PANTHER" id="PTHR43384">
    <property type="entry name" value="SEPTUM SITE-DETERMINING PROTEIN MIND HOMOLOG, CHLOROPLASTIC-RELATED"/>
    <property type="match status" value="1"/>
</dbReference>
<dbReference type="InterPro" id="IPR022521">
    <property type="entry name" value="Rv3660c"/>
</dbReference>
<dbReference type="Pfam" id="PF26563">
    <property type="entry name" value="Rv3660c_N"/>
    <property type="match status" value="1"/>
</dbReference>
<dbReference type="InterPro" id="IPR050625">
    <property type="entry name" value="ParA/MinD_ATPase"/>
</dbReference>
<evidence type="ECO:0000313" key="2">
    <source>
        <dbReference type="EMBL" id="TQJ04464.1"/>
    </source>
</evidence>
<dbReference type="RefSeq" id="WP_142000138.1">
    <property type="nucleotide sequence ID" value="NZ_VFML01000001.1"/>
</dbReference>
<dbReference type="PANTHER" id="PTHR43384:SF11">
    <property type="entry name" value="SEPTUM SITE DETERMINING PROTEIN"/>
    <property type="match status" value="1"/>
</dbReference>
<dbReference type="InterPro" id="IPR027417">
    <property type="entry name" value="P-loop_NTPase"/>
</dbReference>
<dbReference type="GO" id="GO:0051782">
    <property type="term" value="P:negative regulation of cell division"/>
    <property type="evidence" value="ECO:0007669"/>
    <property type="project" value="TreeGrafter"/>
</dbReference>
<feature type="domain" description="Rv3660c-like CheY-like N-terminal" evidence="1">
    <location>
        <begin position="9"/>
        <end position="112"/>
    </location>
</feature>
<dbReference type="AlphaFoldDB" id="A0A542DNA6"/>
<dbReference type="SUPFAM" id="SSF52540">
    <property type="entry name" value="P-loop containing nucleoside triphosphate hydrolases"/>
    <property type="match status" value="1"/>
</dbReference>
<evidence type="ECO:0000313" key="3">
    <source>
        <dbReference type="Proteomes" id="UP000320876"/>
    </source>
</evidence>
<sequence length="356" mass="36421">MGEQRPLAVINDETVLDEVLRLAAAVGCEVDRAADLPGARPQWTAAPLVILDEEAVRYGDPPPRRPGILLVCKGTVAPESLRRALRNGVERLVMLPDDEGELVSALADAVEGPVLDGRVLAVLGGRGGAGASVFAAGLGLGAVRAGGNALLVDCDPLGGGVDLLLGVEDEPGLRWPELRVNSGRVSMAALQPALPGTRHGAARLSVLSCGRDGADGAGPSGHAVAAVVRAGRRAGQLVVCDLPRHLPGAARPVLELADLVILVVPAELRACAAAAQVLRGLFQVRERVRVLVRGPSAEGLGVDQVAAAVGVPAVASVRAERAPARALLERRGGSLSGAARAVLETVRFDPSREGSA</sequence>
<comment type="caution">
    <text evidence="2">The sequence shown here is derived from an EMBL/GenBank/DDBJ whole genome shotgun (WGS) entry which is preliminary data.</text>
</comment>
<dbReference type="InterPro" id="IPR059050">
    <property type="entry name" value="Rv3660c_N"/>
</dbReference>
<evidence type="ECO:0000259" key="1">
    <source>
        <dbReference type="Pfam" id="PF26563"/>
    </source>
</evidence>
<dbReference type="GO" id="GO:0016887">
    <property type="term" value="F:ATP hydrolysis activity"/>
    <property type="evidence" value="ECO:0007669"/>
    <property type="project" value="TreeGrafter"/>
</dbReference>
<dbReference type="GO" id="GO:0005524">
    <property type="term" value="F:ATP binding"/>
    <property type="evidence" value="ECO:0007669"/>
    <property type="project" value="TreeGrafter"/>
</dbReference>
<dbReference type="NCBIfam" id="TIGR03815">
    <property type="entry name" value="CpaE_hom_Actino"/>
    <property type="match status" value="1"/>
</dbReference>
<dbReference type="GO" id="GO:0009898">
    <property type="term" value="C:cytoplasmic side of plasma membrane"/>
    <property type="evidence" value="ECO:0007669"/>
    <property type="project" value="TreeGrafter"/>
</dbReference>
<dbReference type="Gene3D" id="3.40.50.300">
    <property type="entry name" value="P-loop containing nucleotide triphosphate hydrolases"/>
    <property type="match status" value="1"/>
</dbReference>
<gene>
    <name evidence="2" type="ORF">FB471_4259</name>
</gene>